<dbReference type="InterPro" id="IPR007122">
    <property type="entry name" value="Villin/Gelsolin"/>
</dbReference>
<dbReference type="PANTHER" id="PTHR11977">
    <property type="entry name" value="VILLIN"/>
    <property type="match status" value="1"/>
</dbReference>
<feature type="compositionally biased region" description="Basic and acidic residues" evidence="1">
    <location>
        <begin position="328"/>
        <end position="344"/>
    </location>
</feature>
<dbReference type="GO" id="GO:0015629">
    <property type="term" value="C:actin cytoskeleton"/>
    <property type="evidence" value="ECO:0007669"/>
    <property type="project" value="TreeGrafter"/>
</dbReference>
<feature type="compositionally biased region" description="Basic and acidic residues" evidence="1">
    <location>
        <begin position="75"/>
        <end position="88"/>
    </location>
</feature>
<evidence type="ECO:0000256" key="1">
    <source>
        <dbReference type="SAM" id="MobiDB-lite"/>
    </source>
</evidence>
<feature type="compositionally biased region" description="Low complexity" evidence="1">
    <location>
        <begin position="262"/>
        <end position="273"/>
    </location>
</feature>
<dbReference type="GO" id="GO:0005737">
    <property type="term" value="C:cytoplasm"/>
    <property type="evidence" value="ECO:0007669"/>
    <property type="project" value="TreeGrafter"/>
</dbReference>
<dbReference type="Pfam" id="PF02209">
    <property type="entry name" value="VHP"/>
    <property type="match status" value="1"/>
</dbReference>
<reference evidence="3" key="1">
    <citation type="submission" date="2020-04" db="EMBL/GenBank/DDBJ databases">
        <authorList>
            <person name="Neveu A P."/>
        </authorList>
    </citation>
    <scope>NUCLEOTIDE SEQUENCE</scope>
    <source>
        <tissue evidence="3">Whole embryo</tissue>
    </source>
</reference>
<dbReference type="Gene3D" id="1.10.950.10">
    <property type="entry name" value="Villin headpiece domain"/>
    <property type="match status" value="1"/>
</dbReference>
<organism evidence="3">
    <name type="scientific">Phallusia mammillata</name>
    <dbReference type="NCBI Taxonomy" id="59560"/>
    <lineage>
        <taxon>Eukaryota</taxon>
        <taxon>Metazoa</taxon>
        <taxon>Chordata</taxon>
        <taxon>Tunicata</taxon>
        <taxon>Ascidiacea</taxon>
        <taxon>Phlebobranchia</taxon>
        <taxon>Ascidiidae</taxon>
        <taxon>Phallusia</taxon>
    </lineage>
</organism>
<feature type="compositionally biased region" description="Basic and acidic residues" evidence="1">
    <location>
        <begin position="132"/>
        <end position="145"/>
    </location>
</feature>
<dbReference type="PROSITE" id="PS51089">
    <property type="entry name" value="HP"/>
    <property type="match status" value="1"/>
</dbReference>
<feature type="compositionally biased region" description="Basic and acidic residues" evidence="1">
    <location>
        <begin position="56"/>
        <end position="66"/>
    </location>
</feature>
<dbReference type="SMART" id="SM00153">
    <property type="entry name" value="VHP"/>
    <property type="match status" value="1"/>
</dbReference>
<dbReference type="SMART" id="SM00262">
    <property type="entry name" value="GEL"/>
    <property type="match status" value="4"/>
</dbReference>
<dbReference type="GO" id="GO:0008154">
    <property type="term" value="P:actin polymerization or depolymerization"/>
    <property type="evidence" value="ECO:0007669"/>
    <property type="project" value="TreeGrafter"/>
</dbReference>
<dbReference type="GO" id="GO:0051015">
    <property type="term" value="F:actin filament binding"/>
    <property type="evidence" value="ECO:0007669"/>
    <property type="project" value="InterPro"/>
</dbReference>
<feature type="compositionally biased region" description="Polar residues" evidence="1">
    <location>
        <begin position="239"/>
        <end position="251"/>
    </location>
</feature>
<dbReference type="GO" id="GO:0005546">
    <property type="term" value="F:phosphatidylinositol-4,5-bisphosphate binding"/>
    <property type="evidence" value="ECO:0007669"/>
    <property type="project" value="TreeGrafter"/>
</dbReference>
<dbReference type="EMBL" id="LR790881">
    <property type="protein sequence ID" value="CAB3266743.1"/>
    <property type="molecule type" value="mRNA"/>
</dbReference>
<feature type="compositionally biased region" description="Polar residues" evidence="1">
    <location>
        <begin position="535"/>
        <end position="546"/>
    </location>
</feature>
<feature type="region of interest" description="Disordered" evidence="1">
    <location>
        <begin position="1"/>
        <end position="88"/>
    </location>
</feature>
<feature type="domain" description="HP" evidence="2">
    <location>
        <begin position="1339"/>
        <end position="1403"/>
    </location>
</feature>
<dbReference type="GO" id="GO:0051014">
    <property type="term" value="P:actin filament severing"/>
    <property type="evidence" value="ECO:0007669"/>
    <property type="project" value="TreeGrafter"/>
</dbReference>
<protein>
    <submittedName>
        <fullName evidence="3">Supervillin-like</fullName>
    </submittedName>
</protein>
<dbReference type="InterPro" id="IPR003128">
    <property type="entry name" value="Villin_headpiece"/>
</dbReference>
<feature type="compositionally biased region" description="Low complexity" evidence="1">
    <location>
        <begin position="13"/>
        <end position="29"/>
    </location>
</feature>
<feature type="compositionally biased region" description="Basic and acidic residues" evidence="1">
    <location>
        <begin position="199"/>
        <end position="211"/>
    </location>
</feature>
<dbReference type="SUPFAM" id="SSF47050">
    <property type="entry name" value="VHP, Villin headpiece domain"/>
    <property type="match status" value="1"/>
</dbReference>
<feature type="compositionally biased region" description="Basic and acidic residues" evidence="1">
    <location>
        <begin position="1"/>
        <end position="11"/>
    </location>
</feature>
<accession>A0A6F9DUR2</accession>
<dbReference type="GO" id="GO:0051016">
    <property type="term" value="P:barbed-end actin filament capping"/>
    <property type="evidence" value="ECO:0007669"/>
    <property type="project" value="TreeGrafter"/>
</dbReference>
<feature type="region of interest" description="Disordered" evidence="1">
    <location>
        <begin position="529"/>
        <end position="549"/>
    </location>
</feature>
<gene>
    <name evidence="3" type="primary">Svil</name>
</gene>
<evidence type="ECO:0000259" key="2">
    <source>
        <dbReference type="PROSITE" id="PS51089"/>
    </source>
</evidence>
<sequence length="1403" mass="158236">MHEETEPEVEKMPVVAKPPTVVKKSPAKSNIQRKISAKKKGERRSMTQPITGDDVSAAKDLVKEQRSQQASGTSEQRDKEENNEEERVLTFAERLSYFNKVCARAPPSPEKKPKRGSLKRYSTQPVDLELVLEARRKLEGNEATKDSATPPSVKVEVPHDRVRTISEDFESKLEDSAPVVRQTERPQRLSVASADPGDSSDRSGDESDGHKIGKLKSKYLEQLPSPEPTGRRSPVRGKLTSTGSRSPTSIRGRSPSPINLRPVSPQSSSSEDQQPAEDMGKIREHEIKSTGSIRDRMKLLQKNQEEDWKKKVRKEDQKAGIKSSLGDRVNKLQENEEKWKKSKPEPVVNGGRASAVGNANISDRLNSIMTNSEGWKSKVGKQNDASQFTVKAKIKRSNVVPILPSPSMKRRVLPVPINDEPVITIDDVSSDAPSLGKLSDVLKLARKSLEPEVLKTVEQSTTEIPDFVNEDFESFFSASTITIEHEVRVKQNGVRSGSVDSDTEEPEESLPDWLIEEEHHMEYLSQLGHLKRSVQRGSRNRSSTRNPVKALAARADIKQSYTEQRSNVLKLEQQRLASRHGHGSNFTSAALAGLATRADFSKVSLRSTKKTSAFSASDYKPWQSKMLLRVKGRRSVQTRLVEPCAASLNSGDAFLLILPDKMYGWFGEFCNVIERAKVQEIADYIIHQGDMGSKATSINVIEENASSKIAAREFWQLIGGKGEYDPSGGDEEDETYELNAEASIKTYKMVDAKLVPVPEAWGKLPTMGMLETTETYVFDFGAEMYTWQGKEVSFDNRQLALRLARALWDQGYDFSDVNFCPFSPVSQMSTNLKGTRPEWGLFARVNENLETALMQEKFEDWSNIHREIGDREKELKETSRGHVAHEMSTKSNIRPEMTKCDVQKMIDGKTNPLPVKLEGMNLWRGYGELLDEDGRGLQVVTASVFCWKATDKSMEEVPETNWGIFHRGDTYVVRWCYVVSSTGKWSANEEGERNEGKKEAIGRERTAYFLWTGRDSTINEKGASALMATEIDKTVGSQVIVTEGKEPPAMTQCFKGAMVTVDGKQGERGGYYSWKLFSVRGNSTDEASLHQVPCECQTLRTRTSFVALNARQAKLVVWHGCASPENTRNLAEAAAAKIQENKLASLGFRARCKEVEVNVCEEGKENEDFIEAMLRIRRNKYCSLLETEGSKVKYPRAWNLLPSGDEFVAEELPPVTKPLSDGLEPYPLVPEQLQDLTRPALVLFDTFDGLYLWHSSIPDEVMKGPGKRQLDINKRLAMETSIEYCNVNRPEHEPILIHEFHEPLPFINSFPYWTAKNDKISTEQKRIHKPIPVKDVLKTVTRLTYTIEELQDTDNLPEGVEPNHLETYLSVKDFNDLFEMTKEEFYKLPPWKQQNLRKEKKLY</sequence>
<feature type="region of interest" description="Disordered" evidence="1">
    <location>
        <begin position="100"/>
        <end position="358"/>
    </location>
</feature>
<feature type="compositionally biased region" description="Basic and acidic residues" evidence="1">
    <location>
        <begin position="156"/>
        <end position="175"/>
    </location>
</feature>
<dbReference type="InterPro" id="IPR036886">
    <property type="entry name" value="Villin_headpiece_dom_sf"/>
</dbReference>
<dbReference type="Gene3D" id="3.40.20.10">
    <property type="entry name" value="Severin"/>
    <property type="match status" value="5"/>
</dbReference>
<evidence type="ECO:0000313" key="3">
    <source>
        <dbReference type="EMBL" id="CAB3266743.1"/>
    </source>
</evidence>
<dbReference type="InterPro" id="IPR029006">
    <property type="entry name" value="ADF-H/Gelsolin-like_dom_sf"/>
</dbReference>
<proteinExistence type="evidence at transcript level"/>
<dbReference type="PANTHER" id="PTHR11977:SF45">
    <property type="entry name" value="SUPERVILLIN"/>
    <property type="match status" value="1"/>
</dbReference>
<feature type="compositionally biased region" description="Basic and acidic residues" evidence="1">
    <location>
        <begin position="278"/>
        <end position="319"/>
    </location>
</feature>
<name>A0A6F9DUR2_9ASCI</name>
<dbReference type="SUPFAM" id="SSF55753">
    <property type="entry name" value="Actin depolymerizing proteins"/>
    <property type="match status" value="4"/>
</dbReference>